<sequence>MGTKEKILEKIHGLINDKFQTPTEAFQFYDKDKDGSLNKDELKDLLKNADISSFLRGIVANELIKGYDKSGDEAINLEEFKIAISELERDL</sequence>
<accession>A0A2P6C6G2</accession>
<reference evidence="2 3" key="1">
    <citation type="submission" date="2016-12" db="EMBL/GenBank/DDBJ databases">
        <title>Trade-off between light-utilization and light-protection in marine flavobacteria.</title>
        <authorList>
            <person name="Kumagai Y."/>
            <person name="Yoshizawa S."/>
            <person name="Kogure K."/>
            <person name="Iwasaki W."/>
        </authorList>
    </citation>
    <scope>NUCLEOTIDE SEQUENCE [LARGE SCALE GENOMIC DNA]</scope>
    <source>
        <strain evidence="2 3">KCTC 12100</strain>
    </source>
</reference>
<organism evidence="2 3">
    <name type="scientific">Polaribacter butkevichii</name>
    <dbReference type="NCBI Taxonomy" id="218490"/>
    <lineage>
        <taxon>Bacteria</taxon>
        <taxon>Pseudomonadati</taxon>
        <taxon>Bacteroidota</taxon>
        <taxon>Flavobacteriia</taxon>
        <taxon>Flavobacteriales</taxon>
        <taxon>Flavobacteriaceae</taxon>
    </lineage>
</organism>
<dbReference type="InterPro" id="IPR018247">
    <property type="entry name" value="EF_Hand_1_Ca_BS"/>
</dbReference>
<dbReference type="AlphaFoldDB" id="A0A2P6C6G2"/>
<keyword evidence="3" id="KW-1185">Reference proteome</keyword>
<dbReference type="GO" id="GO:0005509">
    <property type="term" value="F:calcium ion binding"/>
    <property type="evidence" value="ECO:0007669"/>
    <property type="project" value="InterPro"/>
</dbReference>
<dbReference type="Gene3D" id="1.10.238.10">
    <property type="entry name" value="EF-hand"/>
    <property type="match status" value="1"/>
</dbReference>
<dbReference type="InterPro" id="IPR011992">
    <property type="entry name" value="EF-hand-dom_pair"/>
</dbReference>
<dbReference type="RefSeq" id="WP_105049442.1">
    <property type="nucleotide sequence ID" value="NZ_CP150661.1"/>
</dbReference>
<comment type="caution">
    <text evidence="2">The sequence shown here is derived from an EMBL/GenBank/DDBJ whole genome shotgun (WGS) entry which is preliminary data.</text>
</comment>
<evidence type="ECO:0000259" key="1">
    <source>
        <dbReference type="PROSITE" id="PS50222"/>
    </source>
</evidence>
<evidence type="ECO:0000313" key="2">
    <source>
        <dbReference type="EMBL" id="PQJ68504.1"/>
    </source>
</evidence>
<dbReference type="PROSITE" id="PS50222">
    <property type="entry name" value="EF_HAND_2"/>
    <property type="match status" value="1"/>
</dbReference>
<proteinExistence type="predicted"/>
<gene>
    <name evidence="2" type="ORF">BTO14_10545</name>
</gene>
<dbReference type="SMART" id="SM00054">
    <property type="entry name" value="EFh"/>
    <property type="match status" value="2"/>
</dbReference>
<evidence type="ECO:0000313" key="3">
    <source>
        <dbReference type="Proteomes" id="UP000247345"/>
    </source>
</evidence>
<protein>
    <submittedName>
        <fullName evidence="2">GTP-binding protein LepA</fullName>
    </submittedName>
</protein>
<dbReference type="Pfam" id="PF13499">
    <property type="entry name" value="EF-hand_7"/>
    <property type="match status" value="1"/>
</dbReference>
<name>A0A2P6C6G2_9FLAO</name>
<dbReference type="SUPFAM" id="SSF47473">
    <property type="entry name" value="EF-hand"/>
    <property type="match status" value="1"/>
</dbReference>
<dbReference type="EMBL" id="MSCK01000002">
    <property type="protein sequence ID" value="PQJ68504.1"/>
    <property type="molecule type" value="Genomic_DNA"/>
</dbReference>
<dbReference type="InterPro" id="IPR002048">
    <property type="entry name" value="EF_hand_dom"/>
</dbReference>
<dbReference type="Proteomes" id="UP000247345">
    <property type="component" value="Unassembled WGS sequence"/>
</dbReference>
<dbReference type="PROSITE" id="PS00018">
    <property type="entry name" value="EF_HAND_1"/>
    <property type="match status" value="1"/>
</dbReference>
<feature type="domain" description="EF-hand" evidence="1">
    <location>
        <begin position="17"/>
        <end position="52"/>
    </location>
</feature>
<dbReference type="OrthoDB" id="1443945at2"/>